<dbReference type="FunFam" id="1.10.287.130:FF:000002">
    <property type="entry name" value="Two-component osmosensing histidine kinase"/>
    <property type="match status" value="1"/>
</dbReference>
<dbReference type="CDD" id="cd18774">
    <property type="entry name" value="PDC2_HK_sensor"/>
    <property type="match status" value="1"/>
</dbReference>
<dbReference type="GO" id="GO:0005524">
    <property type="term" value="F:ATP binding"/>
    <property type="evidence" value="ECO:0007669"/>
    <property type="project" value="UniProtKB-KW"/>
</dbReference>
<keyword evidence="12 21" id="KW-1133">Transmembrane helix</keyword>
<evidence type="ECO:0000256" key="10">
    <source>
        <dbReference type="ARBA" id="ARBA00022777"/>
    </source>
</evidence>
<reference evidence="26 27" key="1">
    <citation type="submission" date="2018-01" db="EMBL/GenBank/DDBJ databases">
        <title>Draft genome sequence of Sphaerisporangium sp. 7K107.</title>
        <authorList>
            <person name="Sahin N."/>
            <person name="Saygin H."/>
            <person name="Ay H."/>
        </authorList>
    </citation>
    <scope>NUCLEOTIDE SEQUENCE [LARGE SCALE GENOMIC DNA]</scope>
    <source>
        <strain evidence="26 27">7K107</strain>
    </source>
</reference>
<dbReference type="SUPFAM" id="SSF55874">
    <property type="entry name" value="ATPase domain of HSP90 chaperone/DNA topoisomerase II/histidine kinase"/>
    <property type="match status" value="1"/>
</dbReference>
<feature type="region of interest" description="Disordered" evidence="20">
    <location>
        <begin position="849"/>
        <end position="882"/>
    </location>
</feature>
<dbReference type="InterPro" id="IPR008207">
    <property type="entry name" value="Sig_transdc_His_kin_Hpt_dom"/>
</dbReference>
<dbReference type="CDD" id="cd18773">
    <property type="entry name" value="PDC1_HK_sensor"/>
    <property type="match status" value="1"/>
</dbReference>
<evidence type="ECO:0000256" key="19">
    <source>
        <dbReference type="PROSITE-ProRule" id="PRU00169"/>
    </source>
</evidence>
<dbReference type="Pfam" id="PF02743">
    <property type="entry name" value="dCache_1"/>
    <property type="match status" value="1"/>
</dbReference>
<evidence type="ECO:0000256" key="15">
    <source>
        <dbReference type="ARBA" id="ARBA00064003"/>
    </source>
</evidence>
<dbReference type="SUPFAM" id="SSF52172">
    <property type="entry name" value="CheY-like"/>
    <property type="match status" value="2"/>
</dbReference>
<dbReference type="Pfam" id="PF00512">
    <property type="entry name" value="HisKA"/>
    <property type="match status" value="1"/>
</dbReference>
<feature type="modified residue" description="4-aspartylphosphate" evidence="19">
    <location>
        <position position="634"/>
    </location>
</feature>
<feature type="domain" description="HPt" evidence="25">
    <location>
        <begin position="882"/>
        <end position="980"/>
    </location>
</feature>
<dbReference type="InterPro" id="IPR003594">
    <property type="entry name" value="HATPase_dom"/>
</dbReference>
<evidence type="ECO:0000256" key="13">
    <source>
        <dbReference type="ARBA" id="ARBA00023012"/>
    </source>
</evidence>
<proteinExistence type="inferred from homology"/>
<evidence type="ECO:0000256" key="8">
    <source>
        <dbReference type="ARBA" id="ARBA00022692"/>
    </source>
</evidence>
<dbReference type="SMART" id="SM00387">
    <property type="entry name" value="HATPase_c"/>
    <property type="match status" value="1"/>
</dbReference>
<comment type="subcellular location">
    <subcellularLocation>
        <location evidence="2">Cell membrane</location>
        <topology evidence="2">Multi-pass membrane protein</topology>
    </subcellularLocation>
</comment>
<evidence type="ECO:0000256" key="3">
    <source>
        <dbReference type="ARBA" id="ARBA00006402"/>
    </source>
</evidence>
<dbReference type="PROSITE" id="PS50110">
    <property type="entry name" value="RESPONSE_REGULATORY"/>
    <property type="match status" value="2"/>
</dbReference>
<dbReference type="Pfam" id="PF01627">
    <property type="entry name" value="Hpt"/>
    <property type="match status" value="1"/>
</dbReference>
<evidence type="ECO:0000313" key="26">
    <source>
        <dbReference type="EMBL" id="PZG49053.1"/>
    </source>
</evidence>
<feature type="domain" description="Histidine kinase" evidence="23">
    <location>
        <begin position="343"/>
        <end position="565"/>
    </location>
</feature>
<evidence type="ECO:0000256" key="1">
    <source>
        <dbReference type="ARBA" id="ARBA00000085"/>
    </source>
</evidence>
<evidence type="ECO:0000256" key="5">
    <source>
        <dbReference type="ARBA" id="ARBA00022475"/>
    </source>
</evidence>
<evidence type="ECO:0000256" key="7">
    <source>
        <dbReference type="ARBA" id="ARBA00022679"/>
    </source>
</evidence>
<feature type="chain" id="PRO_5038490380" description="Circadian input-output histidine kinase CikA" evidence="22">
    <location>
        <begin position="21"/>
        <end position="981"/>
    </location>
</feature>
<dbReference type="Proteomes" id="UP000248544">
    <property type="component" value="Unassembled WGS sequence"/>
</dbReference>
<dbReference type="EC" id="2.7.13.3" evidence="4"/>
<feature type="compositionally biased region" description="Acidic residues" evidence="20">
    <location>
        <begin position="849"/>
        <end position="869"/>
    </location>
</feature>
<dbReference type="PROSITE" id="PS50894">
    <property type="entry name" value="HPT"/>
    <property type="match status" value="1"/>
</dbReference>
<dbReference type="CDD" id="cd16922">
    <property type="entry name" value="HATPase_EvgS-ArcB-TorS-like"/>
    <property type="match status" value="1"/>
</dbReference>
<dbReference type="InterPro" id="IPR004358">
    <property type="entry name" value="Sig_transdc_His_kin-like_C"/>
</dbReference>
<feature type="domain" description="Response regulatory" evidence="24">
    <location>
        <begin position="729"/>
        <end position="846"/>
    </location>
</feature>
<comment type="caution">
    <text evidence="26">The sequence shown here is derived from an EMBL/GenBank/DDBJ whole genome shotgun (WGS) entry which is preliminary data.</text>
</comment>
<comment type="subunit">
    <text evidence="15">At low DSF concentrations, interacts with RpfF.</text>
</comment>
<feature type="domain" description="Response regulatory" evidence="24">
    <location>
        <begin position="580"/>
        <end position="708"/>
    </location>
</feature>
<dbReference type="PROSITE" id="PS50109">
    <property type="entry name" value="HIS_KIN"/>
    <property type="match status" value="1"/>
</dbReference>
<comment type="similarity">
    <text evidence="3">In the N-terminal section; belongs to the phytochrome family.</text>
</comment>
<evidence type="ECO:0000259" key="24">
    <source>
        <dbReference type="PROSITE" id="PS50110"/>
    </source>
</evidence>
<evidence type="ECO:0000256" key="4">
    <source>
        <dbReference type="ARBA" id="ARBA00012438"/>
    </source>
</evidence>
<evidence type="ECO:0000259" key="23">
    <source>
        <dbReference type="PROSITE" id="PS50109"/>
    </source>
</evidence>
<evidence type="ECO:0000256" key="9">
    <source>
        <dbReference type="ARBA" id="ARBA00022741"/>
    </source>
</evidence>
<dbReference type="InterPro" id="IPR011006">
    <property type="entry name" value="CheY-like_superfamily"/>
</dbReference>
<dbReference type="InterPro" id="IPR005467">
    <property type="entry name" value="His_kinase_dom"/>
</dbReference>
<keyword evidence="14 21" id="KW-0472">Membrane</keyword>
<name>A0A2W2GMA1_9ACTN</name>
<keyword evidence="9" id="KW-0547">Nucleotide-binding</keyword>
<dbReference type="EMBL" id="POUA01000071">
    <property type="protein sequence ID" value="PZG49053.1"/>
    <property type="molecule type" value="Genomic_DNA"/>
</dbReference>
<dbReference type="GO" id="GO:0000155">
    <property type="term" value="F:phosphorelay sensor kinase activity"/>
    <property type="evidence" value="ECO:0007669"/>
    <property type="project" value="InterPro"/>
</dbReference>
<keyword evidence="11" id="KW-0067">ATP-binding</keyword>
<feature type="modified residue" description="4-aspartylphosphate" evidence="19">
    <location>
        <position position="778"/>
    </location>
</feature>
<keyword evidence="5" id="KW-1003">Cell membrane</keyword>
<dbReference type="Gene3D" id="3.40.50.2300">
    <property type="match status" value="2"/>
</dbReference>
<dbReference type="InterPro" id="IPR001789">
    <property type="entry name" value="Sig_transdc_resp-reg_receiver"/>
</dbReference>
<dbReference type="AlphaFoldDB" id="A0A2W2GMA1"/>
<dbReference type="InterPro" id="IPR003661">
    <property type="entry name" value="HisK_dim/P_dom"/>
</dbReference>
<feature type="signal peptide" evidence="22">
    <location>
        <begin position="1"/>
        <end position="20"/>
    </location>
</feature>
<dbReference type="InterPro" id="IPR036641">
    <property type="entry name" value="HPT_dom_sf"/>
</dbReference>
<dbReference type="Gene3D" id="1.10.287.130">
    <property type="match status" value="1"/>
</dbReference>
<dbReference type="PANTHER" id="PTHR45339">
    <property type="entry name" value="HYBRID SIGNAL TRANSDUCTION HISTIDINE KINASE J"/>
    <property type="match status" value="1"/>
</dbReference>
<evidence type="ECO:0000313" key="27">
    <source>
        <dbReference type="Proteomes" id="UP000248544"/>
    </source>
</evidence>
<keyword evidence="22" id="KW-0732">Signal</keyword>
<keyword evidence="6 19" id="KW-0597">Phosphoprotein</keyword>
<feature type="transmembrane region" description="Helical" evidence="21">
    <location>
        <begin position="284"/>
        <end position="304"/>
    </location>
</feature>
<evidence type="ECO:0000256" key="20">
    <source>
        <dbReference type="SAM" id="MobiDB-lite"/>
    </source>
</evidence>
<evidence type="ECO:0000259" key="25">
    <source>
        <dbReference type="PROSITE" id="PS50894"/>
    </source>
</evidence>
<keyword evidence="8 21" id="KW-0812">Transmembrane</keyword>
<evidence type="ECO:0000256" key="12">
    <source>
        <dbReference type="ARBA" id="ARBA00022989"/>
    </source>
</evidence>
<dbReference type="CDD" id="cd17546">
    <property type="entry name" value="REC_hyHK_CKI1_RcsC-like"/>
    <property type="match status" value="1"/>
</dbReference>
<dbReference type="GO" id="GO:0005886">
    <property type="term" value="C:plasma membrane"/>
    <property type="evidence" value="ECO:0007669"/>
    <property type="project" value="UniProtKB-SubCell"/>
</dbReference>
<keyword evidence="27" id="KW-1185">Reference proteome</keyword>
<protein>
    <recommendedName>
        <fullName evidence="17">Circadian input-output histidine kinase CikA</fullName>
        <ecNumber evidence="4">2.7.13.3</ecNumber>
    </recommendedName>
    <alternativeName>
        <fullName evidence="16">Sensory/regulatory protein RpfC</fullName>
    </alternativeName>
</protein>
<keyword evidence="13" id="KW-0902">Two-component regulatory system</keyword>
<dbReference type="Gene3D" id="3.30.450.20">
    <property type="entry name" value="PAS domain"/>
    <property type="match status" value="1"/>
</dbReference>
<dbReference type="SMART" id="SM00388">
    <property type="entry name" value="HisKA"/>
    <property type="match status" value="1"/>
</dbReference>
<comment type="catalytic activity">
    <reaction evidence="1">
        <text>ATP + protein L-histidine = ADP + protein N-phospho-L-histidine.</text>
        <dbReference type="EC" id="2.7.13.3"/>
    </reaction>
</comment>
<dbReference type="Pfam" id="PF00072">
    <property type="entry name" value="Response_reg"/>
    <property type="match status" value="1"/>
</dbReference>
<keyword evidence="10 26" id="KW-0418">Kinase</keyword>
<dbReference type="SMART" id="SM00448">
    <property type="entry name" value="REC"/>
    <property type="match status" value="1"/>
</dbReference>
<dbReference type="Gene3D" id="1.20.120.160">
    <property type="entry name" value="HPT domain"/>
    <property type="match status" value="1"/>
</dbReference>
<evidence type="ECO:0000256" key="11">
    <source>
        <dbReference type="ARBA" id="ARBA00022840"/>
    </source>
</evidence>
<keyword evidence="7" id="KW-0808">Transferase</keyword>
<evidence type="ECO:0000256" key="2">
    <source>
        <dbReference type="ARBA" id="ARBA00004651"/>
    </source>
</evidence>
<dbReference type="PANTHER" id="PTHR45339:SF5">
    <property type="entry name" value="HISTIDINE KINASE"/>
    <property type="match status" value="1"/>
</dbReference>
<dbReference type="Pfam" id="PF02518">
    <property type="entry name" value="HATPase_c"/>
    <property type="match status" value="1"/>
</dbReference>
<organism evidence="26 27">
    <name type="scientific">Spongiactinospora gelatinilytica</name>
    <dbReference type="NCBI Taxonomy" id="2666298"/>
    <lineage>
        <taxon>Bacteria</taxon>
        <taxon>Bacillati</taxon>
        <taxon>Actinomycetota</taxon>
        <taxon>Actinomycetes</taxon>
        <taxon>Streptosporangiales</taxon>
        <taxon>Streptosporangiaceae</taxon>
        <taxon>Spongiactinospora</taxon>
    </lineage>
</organism>
<dbReference type="PRINTS" id="PR00344">
    <property type="entry name" value="BCTRLSENSOR"/>
</dbReference>
<accession>A0A2W2GMA1</accession>
<feature type="modified residue" description="Phosphohistidine" evidence="18">
    <location>
        <position position="921"/>
    </location>
</feature>
<evidence type="ECO:0000256" key="22">
    <source>
        <dbReference type="SAM" id="SignalP"/>
    </source>
</evidence>
<dbReference type="InterPro" id="IPR033479">
    <property type="entry name" value="dCache_1"/>
</dbReference>
<dbReference type="SUPFAM" id="SSF47226">
    <property type="entry name" value="Histidine-containing phosphotransfer domain, HPT domain"/>
    <property type="match status" value="1"/>
</dbReference>
<dbReference type="FunFam" id="3.30.565.10:FF:000010">
    <property type="entry name" value="Sensor histidine kinase RcsC"/>
    <property type="match status" value="1"/>
</dbReference>
<evidence type="ECO:0000256" key="17">
    <source>
        <dbReference type="ARBA" id="ARBA00074306"/>
    </source>
</evidence>
<dbReference type="Gene3D" id="3.30.565.10">
    <property type="entry name" value="Histidine kinase-like ATPase, C-terminal domain"/>
    <property type="match status" value="1"/>
</dbReference>
<evidence type="ECO:0000256" key="16">
    <source>
        <dbReference type="ARBA" id="ARBA00068150"/>
    </source>
</evidence>
<evidence type="ECO:0000256" key="6">
    <source>
        <dbReference type="ARBA" id="ARBA00022553"/>
    </source>
</evidence>
<gene>
    <name evidence="26" type="ORF">C1I98_12010</name>
</gene>
<dbReference type="CDD" id="cd00082">
    <property type="entry name" value="HisKA"/>
    <property type="match status" value="1"/>
</dbReference>
<evidence type="ECO:0000256" key="21">
    <source>
        <dbReference type="SAM" id="Phobius"/>
    </source>
</evidence>
<dbReference type="InterPro" id="IPR036890">
    <property type="entry name" value="HATPase_C_sf"/>
</dbReference>
<sequence>MWLLLGLLPLGLLTSSSVQLSEDAVSDEVRERVGITAAVSRVVVDQQMLSLKQLVSAFAQRPEIAGVVTSSAGGVHAGRAPRPDVQKAVAGYREELRQLRSGVSGVILIDPEGYTIGAAPPGGLPQDFTATDWYQAVLVRNQAYVSQAYTPPRGRIRAVAVAAPVPKAGGIGIAGILVVVYSLEAIQDFTYEAARAQGIRLLITDQAGVLVADYGRKLVGLTSLREDPRVDAALAGRRWSTDYIGYDGPVLSASEPIPGIGWTVTAEVPSAEALSSADRLRTSLLTVAALVALMLLAGLALQIHTTRDRRRAQRALAVYADALAAARDVAVSASKAKSEFLAKVSHEIRTPINGMLGMNSLLLRTRLDDEQRHYVSTAQDSAQNLLRLLDDFLDLSTIEAGHLEVSTVPFDLPRFCDELIAPLAPHAYRQGLWLTLDLADDVPQHVAGDPVRLRQVISNLIGNALKFTFQGGVRLEVGLERRISDVRAVLRFTVTDTGVGVGAADSEQVFDIFRRVDSPITRRTGGSGLGLAIGRQLTELMGGNIGLDSVEGVGSRFWVTVPLDVITWAPPEMEALRDRRALVVDGTPDDRVLTARILSGAGLRTDEAAVAPGALAALRRAAEAGTPYDLAVIDLDMNAVAADEDEGSLADAVLSDPLFAATGVIVLIAPGRTRHEWPSAPNGSDRSVQSVTRPASRRRLLAAVENALLTARGTPVADELTAAPAAPATILVAEDDEVSRQVARLVLEKAGHRVEVAGDGPQALRMVLSGDYDLVFMDCQLPVMDGLAATERLRREEGPHRRTPVIAMTAAASPADRARCLAAGMDDHLPKPVDWQDVLARIPTWIEQEEAEPPEADAEPLAEDAESEAAAEQGPAGIDGLTPEDLADIAQAFAATVPAVRRDLADAVAAGDLPKAAALAHRLAGTCATVGELVAARLCRRVEDLAREGHGGPELTGTASKLDGELDAVTARLGESMNASG</sequence>
<evidence type="ECO:0000256" key="14">
    <source>
        <dbReference type="ARBA" id="ARBA00023136"/>
    </source>
</evidence>
<evidence type="ECO:0000256" key="18">
    <source>
        <dbReference type="PROSITE-ProRule" id="PRU00110"/>
    </source>
</evidence>
<dbReference type="InterPro" id="IPR036097">
    <property type="entry name" value="HisK_dim/P_sf"/>
</dbReference>
<dbReference type="SUPFAM" id="SSF47384">
    <property type="entry name" value="Homodimeric domain of signal transducing histidine kinase"/>
    <property type="match status" value="1"/>
</dbReference>